<comment type="similarity">
    <text evidence="1">Belongs to the HpcH/HpaI aldolase family.</text>
</comment>
<dbReference type="Gene3D" id="3.20.20.60">
    <property type="entry name" value="Phosphoenolpyruvate-binding domains"/>
    <property type="match status" value="1"/>
</dbReference>
<dbReference type="PANTHER" id="PTHR30502">
    <property type="entry name" value="2-KETO-3-DEOXY-L-RHAMNONATE ALDOLASE"/>
    <property type="match status" value="1"/>
</dbReference>
<keyword evidence="6" id="KW-1185">Reference proteome</keyword>
<proteinExistence type="inferred from homology"/>
<evidence type="ECO:0000256" key="1">
    <source>
        <dbReference type="ARBA" id="ARBA00005568"/>
    </source>
</evidence>
<reference evidence="5" key="1">
    <citation type="submission" date="2020-03" db="EMBL/GenBank/DDBJ databases">
        <title>A mixture of massive structural variations and highly conserved coding sequences in Ustilaginoidea virens genome.</title>
        <authorList>
            <person name="Zhang K."/>
            <person name="Zhao Z."/>
            <person name="Zhang Z."/>
            <person name="Li Y."/>
            <person name="Hsiang T."/>
            <person name="Sun W."/>
        </authorList>
    </citation>
    <scope>NUCLEOTIDE SEQUENCE</scope>
    <source>
        <strain evidence="5">UV-8b</strain>
    </source>
</reference>
<organism evidence="5 6">
    <name type="scientific">Ustilaginoidea virens</name>
    <name type="common">Rice false smut fungus</name>
    <name type="synonym">Villosiclava virens</name>
    <dbReference type="NCBI Taxonomy" id="1159556"/>
    <lineage>
        <taxon>Eukaryota</taxon>
        <taxon>Fungi</taxon>
        <taxon>Dikarya</taxon>
        <taxon>Ascomycota</taxon>
        <taxon>Pezizomycotina</taxon>
        <taxon>Sordariomycetes</taxon>
        <taxon>Hypocreomycetidae</taxon>
        <taxon>Hypocreales</taxon>
        <taxon>Clavicipitaceae</taxon>
        <taxon>Ustilaginoidea</taxon>
    </lineage>
</organism>
<evidence type="ECO:0000256" key="3">
    <source>
        <dbReference type="ARBA" id="ARBA00023239"/>
    </source>
</evidence>
<dbReference type="SUPFAM" id="SSF51621">
    <property type="entry name" value="Phosphoenolpyruvate/pyruvate domain"/>
    <property type="match status" value="1"/>
</dbReference>
<dbReference type="InterPro" id="IPR050251">
    <property type="entry name" value="HpcH-HpaI_aldolase"/>
</dbReference>
<keyword evidence="3" id="KW-0456">Lyase</keyword>
<name>A0A8E5MFV6_USTVR</name>
<feature type="domain" description="HpcH/HpaI aldolase/citrate lyase" evidence="4">
    <location>
        <begin position="18"/>
        <end position="244"/>
    </location>
</feature>
<sequence>MEASNRLKMAFAQGKQSMGMWQMLPGANVARLLARSGVDWVMVDCEHGNIDDGAMHDAVPAIAALGVAPLVRLPDRQPWMVKRALDAGAHGILVPLLRSAQEATELVQAAKFPPWGKRGFGSPIAPERFHPVPSFTEYLQQANDALLTMVQIETQEALDEVAEIASVKGIDVLFIGPFDLGNNIGHPILNGEMTPELNEAIARILAACRSAGKQCGIYATSGEQARLFADQGFDMISVSTDYTALEHMLKQQFAASRGGPSPDRSGSY</sequence>
<dbReference type="GO" id="GO:0016832">
    <property type="term" value="F:aldehyde-lyase activity"/>
    <property type="evidence" value="ECO:0007669"/>
    <property type="project" value="TreeGrafter"/>
</dbReference>
<keyword evidence="2" id="KW-0479">Metal-binding</keyword>
<evidence type="ECO:0000313" key="5">
    <source>
        <dbReference type="EMBL" id="QUC18212.1"/>
    </source>
</evidence>
<dbReference type="RefSeq" id="XP_042995885.1">
    <property type="nucleotide sequence ID" value="XM_043139951.1"/>
</dbReference>
<dbReference type="InterPro" id="IPR005000">
    <property type="entry name" value="Aldolase/citrate-lyase_domain"/>
</dbReference>
<dbReference type="Proteomes" id="UP000027002">
    <property type="component" value="Chromosome 2"/>
</dbReference>
<dbReference type="KEGG" id="uvi:66063231"/>
<dbReference type="GeneID" id="66063231"/>
<accession>A0A8E5MFV6</accession>
<evidence type="ECO:0000313" key="6">
    <source>
        <dbReference type="Proteomes" id="UP000027002"/>
    </source>
</evidence>
<protein>
    <recommendedName>
        <fullName evidence="4">HpcH/HpaI aldolase/citrate lyase domain-containing protein</fullName>
    </recommendedName>
</protein>
<dbReference type="InterPro" id="IPR040442">
    <property type="entry name" value="Pyrv_kinase-like_dom_sf"/>
</dbReference>
<dbReference type="AlphaFoldDB" id="A0A8E5MFV6"/>
<evidence type="ECO:0000256" key="2">
    <source>
        <dbReference type="ARBA" id="ARBA00022723"/>
    </source>
</evidence>
<dbReference type="EMBL" id="CP072754">
    <property type="protein sequence ID" value="QUC18212.1"/>
    <property type="molecule type" value="Genomic_DNA"/>
</dbReference>
<gene>
    <name evidence="5" type="ORF">UV8b_02453</name>
</gene>
<evidence type="ECO:0000259" key="4">
    <source>
        <dbReference type="Pfam" id="PF03328"/>
    </source>
</evidence>
<dbReference type="Pfam" id="PF03328">
    <property type="entry name" value="HpcH_HpaI"/>
    <property type="match status" value="1"/>
</dbReference>
<dbReference type="GO" id="GO:0046872">
    <property type="term" value="F:metal ion binding"/>
    <property type="evidence" value="ECO:0007669"/>
    <property type="project" value="UniProtKB-KW"/>
</dbReference>
<dbReference type="InterPro" id="IPR015813">
    <property type="entry name" value="Pyrv/PenolPyrv_kinase-like_dom"/>
</dbReference>
<dbReference type="OrthoDB" id="1621678at2759"/>
<dbReference type="PANTHER" id="PTHR30502:SF0">
    <property type="entry name" value="PHOSPHOENOLPYRUVATE CARBOXYLASE FAMILY PROTEIN"/>
    <property type="match status" value="1"/>
</dbReference>
<dbReference type="GO" id="GO:0005737">
    <property type="term" value="C:cytoplasm"/>
    <property type="evidence" value="ECO:0007669"/>
    <property type="project" value="TreeGrafter"/>
</dbReference>